<dbReference type="InterPro" id="IPR003961">
    <property type="entry name" value="FN3_dom"/>
</dbReference>
<dbReference type="GO" id="GO:0009228">
    <property type="term" value="P:thiamine biosynthetic process"/>
    <property type="evidence" value="ECO:0007669"/>
    <property type="project" value="UniProtKB-KW"/>
</dbReference>
<feature type="domain" description="Fibronectin type-III" evidence="1">
    <location>
        <begin position="303"/>
        <end position="404"/>
    </location>
</feature>
<keyword evidence="3" id="KW-1185">Reference proteome</keyword>
<dbReference type="InterPro" id="IPR022998">
    <property type="entry name" value="ThiamineP_synth_TenI"/>
</dbReference>
<dbReference type="PROSITE" id="PS50853">
    <property type="entry name" value="FN3"/>
    <property type="match status" value="1"/>
</dbReference>
<sequence length="557" mass="57974">MAFRVVVITPPGLATPGEVDTSRRLLAAGLDRLHLRKPGASAAQLSEYLAALPPAARRRVVLHSHHELIKGTSVGGIHYREADRPPGAIKAPGGLAVSTSFHQLQDLLVCRGDLDYGFLSPIYDSLSKEGYRGAFADRDALADGLAGSRHPVLALGGVTPEHFAARSSIHGLPPPDGWPRRAGAVGRVAGTGAFHFNELTETVAYPEGRVFELAEPVVPGFEGLQLDTYEFSAGDDFSGEGLYPGSVLETDTLGGLVFVSRPKCSKIFPIGGDNYRLPSEVVFSFGGPIDVKGMVIKSVNVKAPGAPTIASVTVAGTKLAFVLNKPSSNGGVAITQYRVVATPPSGAAVRFTLAPTAIAGKPTQVTSALSKYVQGTKYTFKAYAINAVGSGATSRALASRVPFQAGTYTLTLVGRAPCATKGFAKAFACPTSNTAVTLTTAGGALARFELKPVTGTNAVANLVRIIALGRGACAKVVQPDSNTCSNIRAFAKAATTQLWLVRESSTSPGNYRIQSVGRAGCTTKYLGASNTCSATSLRMVTNTAGSPTSSLWRLAKA</sequence>
<dbReference type="OrthoDB" id="530912at2759"/>
<evidence type="ECO:0000313" key="2">
    <source>
        <dbReference type="EMBL" id="PSC68768.1"/>
    </source>
</evidence>
<comment type="caution">
    <text evidence="2">The sequence shown here is derived from an EMBL/GenBank/DDBJ whole genome shotgun (WGS) entry which is preliminary data.</text>
</comment>
<dbReference type="EMBL" id="LHPF02000033">
    <property type="protein sequence ID" value="PSC68768.1"/>
    <property type="molecule type" value="Genomic_DNA"/>
</dbReference>
<accession>A0A2P6V3V1</accession>
<dbReference type="AlphaFoldDB" id="A0A2P6V3V1"/>
<dbReference type="CDD" id="cd00564">
    <property type="entry name" value="TMP_TenI"/>
    <property type="match status" value="1"/>
</dbReference>
<dbReference type="Proteomes" id="UP000239649">
    <property type="component" value="Unassembled WGS sequence"/>
</dbReference>
<name>A0A2P6V3V1_9CHLO</name>
<dbReference type="InterPro" id="IPR013783">
    <property type="entry name" value="Ig-like_fold"/>
</dbReference>
<dbReference type="Gene3D" id="3.20.20.70">
    <property type="entry name" value="Aldolase class I"/>
    <property type="match status" value="1"/>
</dbReference>
<dbReference type="InterPro" id="IPR013785">
    <property type="entry name" value="Aldolase_TIM"/>
</dbReference>
<dbReference type="SUPFAM" id="SSF51391">
    <property type="entry name" value="Thiamin phosphate synthase"/>
    <property type="match status" value="1"/>
</dbReference>
<gene>
    <name evidence="2" type="ORF">C2E20_7664</name>
</gene>
<evidence type="ECO:0000313" key="3">
    <source>
        <dbReference type="Proteomes" id="UP000239649"/>
    </source>
</evidence>
<reference evidence="2 3" key="1">
    <citation type="journal article" date="2018" name="Plant J.">
        <title>Genome sequences of Chlorella sorokiniana UTEX 1602 and Micractinium conductrix SAG 241.80: implications to maltose excretion by a green alga.</title>
        <authorList>
            <person name="Arriola M.B."/>
            <person name="Velmurugan N."/>
            <person name="Zhang Y."/>
            <person name="Plunkett M.H."/>
            <person name="Hondzo H."/>
            <person name="Barney B.M."/>
        </authorList>
    </citation>
    <scope>NUCLEOTIDE SEQUENCE [LARGE SCALE GENOMIC DNA]</scope>
    <source>
        <strain evidence="2 3">SAG 241.80</strain>
    </source>
</reference>
<proteinExistence type="predicted"/>
<dbReference type="InterPro" id="IPR036206">
    <property type="entry name" value="ThiamineP_synth_sf"/>
</dbReference>
<dbReference type="InterPro" id="IPR036116">
    <property type="entry name" value="FN3_sf"/>
</dbReference>
<dbReference type="Gene3D" id="2.60.40.10">
    <property type="entry name" value="Immunoglobulins"/>
    <property type="match status" value="1"/>
</dbReference>
<evidence type="ECO:0000259" key="1">
    <source>
        <dbReference type="PROSITE" id="PS50853"/>
    </source>
</evidence>
<dbReference type="Pfam" id="PF02581">
    <property type="entry name" value="TMP-TENI"/>
    <property type="match status" value="1"/>
</dbReference>
<dbReference type="SUPFAM" id="SSF49265">
    <property type="entry name" value="Fibronectin type III"/>
    <property type="match status" value="1"/>
</dbReference>
<protein>
    <submittedName>
        <fullName evidence="2">Thiamine phosphate synthase isoform A</fullName>
    </submittedName>
</protein>
<organism evidence="2 3">
    <name type="scientific">Micractinium conductrix</name>
    <dbReference type="NCBI Taxonomy" id="554055"/>
    <lineage>
        <taxon>Eukaryota</taxon>
        <taxon>Viridiplantae</taxon>
        <taxon>Chlorophyta</taxon>
        <taxon>core chlorophytes</taxon>
        <taxon>Trebouxiophyceae</taxon>
        <taxon>Chlorellales</taxon>
        <taxon>Chlorellaceae</taxon>
        <taxon>Chlorella clade</taxon>
        <taxon>Micractinium</taxon>
    </lineage>
</organism>